<proteinExistence type="predicted"/>
<organism evidence="2">
    <name type="scientific">Anopheles darlingi</name>
    <name type="common">Mosquito</name>
    <dbReference type="NCBI Taxonomy" id="43151"/>
    <lineage>
        <taxon>Eukaryota</taxon>
        <taxon>Metazoa</taxon>
        <taxon>Ecdysozoa</taxon>
        <taxon>Arthropoda</taxon>
        <taxon>Hexapoda</taxon>
        <taxon>Insecta</taxon>
        <taxon>Pterygota</taxon>
        <taxon>Neoptera</taxon>
        <taxon>Endopterygota</taxon>
        <taxon>Diptera</taxon>
        <taxon>Nematocera</taxon>
        <taxon>Culicoidea</taxon>
        <taxon>Culicidae</taxon>
        <taxon>Anophelinae</taxon>
        <taxon>Anopheles</taxon>
    </lineage>
</organism>
<keyword evidence="1" id="KW-0732">Signal</keyword>
<reference evidence="2" key="1">
    <citation type="submission" date="2018-01" db="EMBL/GenBank/DDBJ databases">
        <title>An insight into the sialome of Amazonian anophelines.</title>
        <authorList>
            <person name="Ribeiro J.M."/>
            <person name="Scarpassa V."/>
            <person name="Calvo E."/>
        </authorList>
    </citation>
    <scope>NUCLEOTIDE SEQUENCE</scope>
</reference>
<name>A0A2M4DBY2_ANODA</name>
<feature type="signal peptide" evidence="1">
    <location>
        <begin position="1"/>
        <end position="17"/>
    </location>
</feature>
<evidence type="ECO:0000313" key="2">
    <source>
        <dbReference type="EMBL" id="MBW75046.1"/>
    </source>
</evidence>
<dbReference type="AlphaFoldDB" id="A0A2M4DBY2"/>
<feature type="chain" id="PRO_5014882655" evidence="1">
    <location>
        <begin position="18"/>
        <end position="112"/>
    </location>
</feature>
<evidence type="ECO:0000256" key="1">
    <source>
        <dbReference type="SAM" id="SignalP"/>
    </source>
</evidence>
<accession>A0A2M4DBY2</accession>
<dbReference type="EMBL" id="GGFL01010868">
    <property type="protein sequence ID" value="MBW75046.1"/>
    <property type="molecule type" value="Transcribed_RNA"/>
</dbReference>
<protein>
    <submittedName>
        <fullName evidence="2">Putative secreted protein</fullName>
    </submittedName>
</protein>
<sequence length="112" mass="12331">MPFFGSMLNFFRPSAICLSLLECLFSSLLSWAFISDSTSISSSLICCISSNISCFFRRSSISSFCCSGVSSGSGKFSVCCEMLDIVAYELSIVLTIVYAVRWPLRSALPHHR</sequence>